<reference evidence="11" key="1">
    <citation type="journal article" date="2021" name="PeerJ">
        <title>Extensive microbial diversity within the chicken gut microbiome revealed by metagenomics and culture.</title>
        <authorList>
            <person name="Gilroy R."/>
            <person name="Ravi A."/>
            <person name="Getino M."/>
            <person name="Pursley I."/>
            <person name="Horton D.L."/>
            <person name="Alikhan N.F."/>
            <person name="Baker D."/>
            <person name="Gharbi K."/>
            <person name="Hall N."/>
            <person name="Watson M."/>
            <person name="Adriaenssens E.M."/>
            <person name="Foster-Nyarko E."/>
            <person name="Jarju S."/>
            <person name="Secka A."/>
            <person name="Antonio M."/>
            <person name="Oren A."/>
            <person name="Chaudhuri R.R."/>
            <person name="La Ragione R."/>
            <person name="Hildebrand F."/>
            <person name="Pallen M.J."/>
        </authorList>
    </citation>
    <scope>NUCLEOTIDE SEQUENCE</scope>
    <source>
        <strain evidence="11">CHK179-5677</strain>
    </source>
</reference>
<dbReference type="GO" id="GO:0002161">
    <property type="term" value="F:aminoacyl-tRNA deacylase activity"/>
    <property type="evidence" value="ECO:0007669"/>
    <property type="project" value="TreeGrafter"/>
</dbReference>
<dbReference type="InterPro" id="IPR045864">
    <property type="entry name" value="aa-tRNA-synth_II/BPL/LPL"/>
</dbReference>
<dbReference type="PANTHER" id="PTHR11777">
    <property type="entry name" value="ALANYL-TRNA SYNTHETASE"/>
    <property type="match status" value="1"/>
</dbReference>
<evidence type="ECO:0000256" key="2">
    <source>
        <dbReference type="ARBA" id="ARBA00013168"/>
    </source>
</evidence>
<evidence type="ECO:0000256" key="4">
    <source>
        <dbReference type="ARBA" id="ARBA00022598"/>
    </source>
</evidence>
<keyword evidence="3" id="KW-0820">tRNA-binding</keyword>
<dbReference type="GO" id="GO:0016740">
    <property type="term" value="F:transferase activity"/>
    <property type="evidence" value="ECO:0007669"/>
    <property type="project" value="UniProtKB-ARBA"/>
</dbReference>
<dbReference type="EC" id="6.1.1.7" evidence="2"/>
<keyword evidence="7" id="KW-0694">RNA-binding</keyword>
<dbReference type="GO" id="GO:0006419">
    <property type="term" value="P:alanyl-tRNA aminoacylation"/>
    <property type="evidence" value="ECO:0007669"/>
    <property type="project" value="InterPro"/>
</dbReference>
<feature type="non-terminal residue" evidence="11">
    <location>
        <position position="193"/>
    </location>
</feature>
<dbReference type="GO" id="GO:0005524">
    <property type="term" value="F:ATP binding"/>
    <property type="evidence" value="ECO:0007669"/>
    <property type="project" value="UniProtKB-KW"/>
</dbReference>
<evidence type="ECO:0000259" key="10">
    <source>
        <dbReference type="PROSITE" id="PS50860"/>
    </source>
</evidence>
<sequence>MEPKKYGLNELREMFLKFFETKGHLRLPSFSLIPQNDASLLLINSGMAPMKPFFTGEQEPPRHRVTTCQKCIRTGDIENIGHTARHGTYFEMLGNFSFGDYFKKEAIHWAWEFLTSPEWVGLDPERLYPSVFAGNETTPADDEAFRIWHEEIGIPAERIFKFGKEDNFWEHGSGPCGPCSEIYYDRGPEHGCG</sequence>
<dbReference type="EMBL" id="DYUC01000098">
    <property type="protein sequence ID" value="HJG87299.1"/>
    <property type="molecule type" value="Genomic_DNA"/>
</dbReference>
<dbReference type="InterPro" id="IPR018164">
    <property type="entry name" value="Ala-tRNA-synth_IIc_N"/>
</dbReference>
<protein>
    <recommendedName>
        <fullName evidence="2">alanine--tRNA ligase</fullName>
        <ecNumber evidence="2">6.1.1.7</ecNumber>
    </recommendedName>
</protein>
<dbReference type="Proteomes" id="UP000760668">
    <property type="component" value="Unassembled WGS sequence"/>
</dbReference>
<keyword evidence="9" id="KW-0030">Aminoacyl-tRNA synthetase</keyword>
<evidence type="ECO:0000313" key="11">
    <source>
        <dbReference type="EMBL" id="HJG87299.1"/>
    </source>
</evidence>
<proteinExistence type="inferred from homology"/>
<evidence type="ECO:0000256" key="5">
    <source>
        <dbReference type="ARBA" id="ARBA00022741"/>
    </source>
</evidence>
<dbReference type="SUPFAM" id="SSF55681">
    <property type="entry name" value="Class II aaRS and biotin synthetases"/>
    <property type="match status" value="1"/>
</dbReference>
<evidence type="ECO:0000256" key="7">
    <source>
        <dbReference type="ARBA" id="ARBA00022884"/>
    </source>
</evidence>
<dbReference type="CDD" id="cd00673">
    <property type="entry name" value="AlaRS_core"/>
    <property type="match status" value="1"/>
</dbReference>
<comment type="similarity">
    <text evidence="1">Belongs to the class-II aminoacyl-tRNA synthetase family.</text>
</comment>
<keyword evidence="6" id="KW-0067">ATP-binding</keyword>
<dbReference type="PANTHER" id="PTHR11777:SF9">
    <property type="entry name" value="ALANINE--TRNA LIGASE, CYTOPLASMIC"/>
    <property type="match status" value="1"/>
</dbReference>
<name>A0A921MMT7_9FIRM</name>
<gene>
    <name evidence="11" type="ORF">K8V01_09805</name>
</gene>
<keyword evidence="4 11" id="KW-0436">Ligase</keyword>
<evidence type="ECO:0000256" key="3">
    <source>
        <dbReference type="ARBA" id="ARBA00022555"/>
    </source>
</evidence>
<keyword evidence="5" id="KW-0547">Nucleotide-binding</keyword>
<dbReference type="GO" id="GO:0140096">
    <property type="term" value="F:catalytic activity, acting on a protein"/>
    <property type="evidence" value="ECO:0007669"/>
    <property type="project" value="UniProtKB-ARBA"/>
</dbReference>
<reference evidence="11" key="2">
    <citation type="submission" date="2021-09" db="EMBL/GenBank/DDBJ databases">
        <authorList>
            <person name="Gilroy R."/>
        </authorList>
    </citation>
    <scope>NUCLEOTIDE SEQUENCE</scope>
    <source>
        <strain evidence="11">CHK179-5677</strain>
    </source>
</reference>
<dbReference type="GO" id="GO:0004813">
    <property type="term" value="F:alanine-tRNA ligase activity"/>
    <property type="evidence" value="ECO:0007669"/>
    <property type="project" value="UniProtKB-EC"/>
</dbReference>
<evidence type="ECO:0000256" key="8">
    <source>
        <dbReference type="ARBA" id="ARBA00022917"/>
    </source>
</evidence>
<dbReference type="GO" id="GO:0005829">
    <property type="term" value="C:cytosol"/>
    <property type="evidence" value="ECO:0007669"/>
    <property type="project" value="TreeGrafter"/>
</dbReference>
<dbReference type="AlphaFoldDB" id="A0A921MMT7"/>
<dbReference type="InterPro" id="IPR050058">
    <property type="entry name" value="Ala-tRNA_ligase"/>
</dbReference>
<comment type="caution">
    <text evidence="11">The sequence shown here is derived from an EMBL/GenBank/DDBJ whole genome shotgun (WGS) entry which is preliminary data.</text>
</comment>
<dbReference type="Gene3D" id="3.30.930.10">
    <property type="entry name" value="Bira Bifunctional Protein, Domain 2"/>
    <property type="match status" value="1"/>
</dbReference>
<feature type="domain" description="Alanyl-transfer RNA synthetases family profile" evidence="10">
    <location>
        <begin position="6"/>
        <end position="193"/>
    </location>
</feature>
<dbReference type="GO" id="GO:0000049">
    <property type="term" value="F:tRNA binding"/>
    <property type="evidence" value="ECO:0007669"/>
    <property type="project" value="UniProtKB-KW"/>
</dbReference>
<organism evidence="11 12">
    <name type="scientific">Pseudoflavonifractor capillosus</name>
    <dbReference type="NCBI Taxonomy" id="106588"/>
    <lineage>
        <taxon>Bacteria</taxon>
        <taxon>Bacillati</taxon>
        <taxon>Bacillota</taxon>
        <taxon>Clostridia</taxon>
        <taxon>Eubacteriales</taxon>
        <taxon>Oscillospiraceae</taxon>
        <taxon>Pseudoflavonifractor</taxon>
    </lineage>
</organism>
<dbReference type="PROSITE" id="PS50860">
    <property type="entry name" value="AA_TRNA_LIGASE_II_ALA"/>
    <property type="match status" value="1"/>
</dbReference>
<accession>A0A921MMT7</accession>
<evidence type="ECO:0000256" key="6">
    <source>
        <dbReference type="ARBA" id="ARBA00022840"/>
    </source>
</evidence>
<evidence type="ECO:0000256" key="9">
    <source>
        <dbReference type="ARBA" id="ARBA00023146"/>
    </source>
</evidence>
<evidence type="ECO:0000256" key="1">
    <source>
        <dbReference type="ARBA" id="ARBA00008226"/>
    </source>
</evidence>
<dbReference type="InterPro" id="IPR018165">
    <property type="entry name" value="Ala-tRNA-synth_IIc_core"/>
</dbReference>
<keyword evidence="8" id="KW-0648">Protein biosynthesis</keyword>
<dbReference type="Pfam" id="PF01411">
    <property type="entry name" value="tRNA-synt_2c"/>
    <property type="match status" value="1"/>
</dbReference>
<evidence type="ECO:0000313" key="12">
    <source>
        <dbReference type="Proteomes" id="UP000760668"/>
    </source>
</evidence>
<dbReference type="RefSeq" id="WP_304248253.1">
    <property type="nucleotide sequence ID" value="NZ_DYUC01000098.1"/>
</dbReference>